<dbReference type="GeneID" id="20228719"/>
<gene>
    <name evidence="2" type="ORF">AURANDRAFT_72463</name>
</gene>
<dbReference type="RefSeq" id="XP_009040585.1">
    <property type="nucleotide sequence ID" value="XM_009042337.1"/>
</dbReference>
<dbReference type="AlphaFoldDB" id="F0YJK9"/>
<accession>F0YJK9</accession>
<dbReference type="Proteomes" id="UP000002729">
    <property type="component" value="Unassembled WGS sequence"/>
</dbReference>
<feature type="region of interest" description="Disordered" evidence="1">
    <location>
        <begin position="503"/>
        <end position="539"/>
    </location>
</feature>
<feature type="compositionally biased region" description="Basic residues" evidence="1">
    <location>
        <begin position="1"/>
        <end position="20"/>
    </location>
</feature>
<dbReference type="KEGG" id="aaf:AURANDRAFT_72463"/>
<keyword evidence="3" id="KW-1185">Reference proteome</keyword>
<protein>
    <submittedName>
        <fullName evidence="2">Uncharacterized protein</fullName>
    </submittedName>
</protein>
<dbReference type="InParanoid" id="F0YJK9"/>
<feature type="region of interest" description="Disordered" evidence="1">
    <location>
        <begin position="1"/>
        <end position="62"/>
    </location>
</feature>
<dbReference type="OMA" id="WCEEAMA"/>
<evidence type="ECO:0000313" key="3">
    <source>
        <dbReference type="Proteomes" id="UP000002729"/>
    </source>
</evidence>
<organism evidence="3">
    <name type="scientific">Aureococcus anophagefferens</name>
    <name type="common">Harmful bloom alga</name>
    <dbReference type="NCBI Taxonomy" id="44056"/>
    <lineage>
        <taxon>Eukaryota</taxon>
        <taxon>Sar</taxon>
        <taxon>Stramenopiles</taxon>
        <taxon>Ochrophyta</taxon>
        <taxon>Pelagophyceae</taxon>
        <taxon>Pelagomonadales</taxon>
        <taxon>Pelagomonadaceae</taxon>
        <taxon>Aureococcus</taxon>
    </lineage>
</organism>
<reference evidence="2 3" key="1">
    <citation type="journal article" date="2011" name="Proc. Natl. Acad. Sci. U.S.A.">
        <title>Niche of harmful alga Aureococcus anophagefferens revealed through ecogenomics.</title>
        <authorList>
            <person name="Gobler C.J."/>
            <person name="Berry D.L."/>
            <person name="Dyhrman S.T."/>
            <person name="Wilhelm S.W."/>
            <person name="Salamov A."/>
            <person name="Lobanov A.V."/>
            <person name="Zhang Y."/>
            <person name="Collier J.L."/>
            <person name="Wurch L.L."/>
            <person name="Kustka A.B."/>
            <person name="Dill B.D."/>
            <person name="Shah M."/>
            <person name="VerBerkmoes N.C."/>
            <person name="Kuo A."/>
            <person name="Terry A."/>
            <person name="Pangilinan J."/>
            <person name="Lindquist E.A."/>
            <person name="Lucas S."/>
            <person name="Paulsen I.T."/>
            <person name="Hattenrath-Lehmann T.K."/>
            <person name="Talmage S.C."/>
            <person name="Walker E.A."/>
            <person name="Koch F."/>
            <person name="Burson A.M."/>
            <person name="Marcoval M.A."/>
            <person name="Tang Y.Z."/>
            <person name="Lecleir G.R."/>
            <person name="Coyne K.J."/>
            <person name="Berg G.M."/>
            <person name="Bertrand E.M."/>
            <person name="Saito M.A."/>
            <person name="Gladyshev V.N."/>
            <person name="Grigoriev I.V."/>
        </authorList>
    </citation>
    <scope>NUCLEOTIDE SEQUENCE [LARGE SCALE GENOMIC DNA]</scope>
    <source>
        <strain evidence="3">CCMP 1984</strain>
    </source>
</reference>
<sequence>MGPFRHHCVAARRAKGRSAHPRTVPDPDASRMARGRPGEVDTIRQRSSGGEARVERESDGPAQKLRAYFRGDDRDSKAVSGSSVGSLWAAADENDVVLRKRLSARIITLSGHSSDSGTEDLRQEPSICGVCELIRQRDKLIRLREELDAEKRLASELIVAAGGPEVAPITTTDVDTDGAEVQRKELSALRAQVEHYKYIAEATKNMGRSEEQWEVEEATNITDQDDDLEETLGDVDLALAKAASLKTCGVSPRLAKLLRIRPWCEEAMAAAVVEDTVIEWQARTGVDLDGWTSPTQFPDALLDDAAASRLEAPPVLRRSSAIKFPRTLKLLNGHEPRAAYTDSHGKKYFYDVADAASLPGTSWQWLGGWRLKESATTESGWIYGNCTELFFTAFSPDELDFDAKPMCESDAPLRCRKWRRTRALVRPPSLPPVEDVKANKRIRRAHLIASKCLELRCHGASLAVLGTKLSGQLVATRAALAEAERKLAGLTFLQEDLAKPKSHTFSANTPDTPNPFVDSSDLSESSDKDNTYAPDLVRL</sequence>
<evidence type="ECO:0000313" key="2">
    <source>
        <dbReference type="EMBL" id="EGB04671.1"/>
    </source>
</evidence>
<name>F0YJK9_AURAN</name>
<feature type="compositionally biased region" description="Basic and acidic residues" evidence="1">
    <location>
        <begin position="23"/>
        <end position="44"/>
    </location>
</feature>
<dbReference type="EMBL" id="GL833148">
    <property type="protein sequence ID" value="EGB04671.1"/>
    <property type="molecule type" value="Genomic_DNA"/>
</dbReference>
<evidence type="ECO:0000256" key="1">
    <source>
        <dbReference type="SAM" id="MobiDB-lite"/>
    </source>
</evidence>
<proteinExistence type="predicted"/>